<feature type="compositionally biased region" description="Low complexity" evidence="1">
    <location>
        <begin position="49"/>
        <end position="69"/>
    </location>
</feature>
<evidence type="ECO:0000313" key="2">
    <source>
        <dbReference type="EMBL" id="GGU55228.1"/>
    </source>
</evidence>
<name>A0ABQ2UXL1_9ACTN</name>
<protein>
    <submittedName>
        <fullName evidence="2">Uncharacterized protein</fullName>
    </submittedName>
</protein>
<feature type="region of interest" description="Disordered" evidence="1">
    <location>
        <begin position="33"/>
        <end position="75"/>
    </location>
</feature>
<proteinExistence type="predicted"/>
<evidence type="ECO:0000313" key="3">
    <source>
        <dbReference type="Proteomes" id="UP000654471"/>
    </source>
</evidence>
<evidence type="ECO:0000256" key="1">
    <source>
        <dbReference type="SAM" id="MobiDB-lite"/>
    </source>
</evidence>
<dbReference type="EMBL" id="BMRP01000005">
    <property type="protein sequence ID" value="GGU55228.1"/>
    <property type="molecule type" value="Genomic_DNA"/>
</dbReference>
<organism evidence="2 3">
    <name type="scientific">Streptomyces albospinus</name>
    <dbReference type="NCBI Taxonomy" id="285515"/>
    <lineage>
        <taxon>Bacteria</taxon>
        <taxon>Bacillati</taxon>
        <taxon>Actinomycetota</taxon>
        <taxon>Actinomycetes</taxon>
        <taxon>Kitasatosporales</taxon>
        <taxon>Streptomycetaceae</taxon>
        <taxon>Streptomyces</taxon>
    </lineage>
</organism>
<keyword evidence="3" id="KW-1185">Reference proteome</keyword>
<dbReference type="Proteomes" id="UP000654471">
    <property type="component" value="Unassembled WGS sequence"/>
</dbReference>
<reference evidence="3" key="1">
    <citation type="journal article" date="2019" name="Int. J. Syst. Evol. Microbiol.">
        <title>The Global Catalogue of Microorganisms (GCM) 10K type strain sequencing project: providing services to taxonomists for standard genome sequencing and annotation.</title>
        <authorList>
            <consortium name="The Broad Institute Genomics Platform"/>
            <consortium name="The Broad Institute Genome Sequencing Center for Infectious Disease"/>
            <person name="Wu L."/>
            <person name="Ma J."/>
        </authorList>
    </citation>
    <scope>NUCLEOTIDE SEQUENCE [LARGE SCALE GENOMIC DNA]</scope>
    <source>
        <strain evidence="3">JCM 3399</strain>
    </source>
</reference>
<comment type="caution">
    <text evidence="2">The sequence shown here is derived from an EMBL/GenBank/DDBJ whole genome shotgun (WGS) entry which is preliminary data.</text>
</comment>
<accession>A0ABQ2UXL1</accession>
<dbReference type="RefSeq" id="WP_189298524.1">
    <property type="nucleotide sequence ID" value="NZ_BMRP01000005.1"/>
</dbReference>
<gene>
    <name evidence="2" type="ORF">GCM10010211_19890</name>
</gene>
<sequence length="75" mass="7877">MQADYSLDPALTPAPARPYVRNGLLERRQRIAQAATVTSPQRAPALSTAPARPSAQPAAVPVAQHAQGPEPGRGR</sequence>